<proteinExistence type="predicted"/>
<evidence type="ECO:0000313" key="1">
    <source>
        <dbReference type="EMBL" id="GAA3938041.1"/>
    </source>
</evidence>
<sequence length="76" mass="8684">MTPYKNTNGSSNVEAYEINGDSITVKFMSGRWRNYLYSSQRPGTAVVEKMKELAIQGHGLNSYISTTVRTSFERKW</sequence>
<organism evidence="1 2">
    <name type="scientific">Litoribacillus peritrichatus</name>
    <dbReference type="NCBI Taxonomy" id="718191"/>
    <lineage>
        <taxon>Bacteria</taxon>
        <taxon>Pseudomonadati</taxon>
        <taxon>Pseudomonadota</taxon>
        <taxon>Gammaproteobacteria</taxon>
        <taxon>Oceanospirillales</taxon>
        <taxon>Oceanospirillaceae</taxon>
        <taxon>Litoribacillus</taxon>
    </lineage>
</organism>
<name>A0ABP7N9F1_9GAMM</name>
<keyword evidence="2" id="KW-1185">Reference proteome</keyword>
<gene>
    <name evidence="1" type="ORF">GCM10022277_37910</name>
</gene>
<dbReference type="RefSeq" id="WP_344800193.1">
    <property type="nucleotide sequence ID" value="NZ_BAABBN010000012.1"/>
</dbReference>
<evidence type="ECO:0000313" key="2">
    <source>
        <dbReference type="Proteomes" id="UP001501565"/>
    </source>
</evidence>
<protein>
    <recommendedName>
        <fullName evidence="3">KTSC domain-containing protein</fullName>
    </recommendedName>
</protein>
<reference evidence="2" key="1">
    <citation type="journal article" date="2019" name="Int. J. Syst. Evol. Microbiol.">
        <title>The Global Catalogue of Microorganisms (GCM) 10K type strain sequencing project: providing services to taxonomists for standard genome sequencing and annotation.</title>
        <authorList>
            <consortium name="The Broad Institute Genomics Platform"/>
            <consortium name="The Broad Institute Genome Sequencing Center for Infectious Disease"/>
            <person name="Wu L."/>
            <person name="Ma J."/>
        </authorList>
    </citation>
    <scope>NUCLEOTIDE SEQUENCE [LARGE SCALE GENOMIC DNA]</scope>
    <source>
        <strain evidence="2">JCM 17551</strain>
    </source>
</reference>
<comment type="caution">
    <text evidence="1">The sequence shown here is derived from an EMBL/GenBank/DDBJ whole genome shotgun (WGS) entry which is preliminary data.</text>
</comment>
<accession>A0ABP7N9F1</accession>
<evidence type="ECO:0008006" key="3">
    <source>
        <dbReference type="Google" id="ProtNLM"/>
    </source>
</evidence>
<dbReference type="EMBL" id="BAABBN010000012">
    <property type="protein sequence ID" value="GAA3938041.1"/>
    <property type="molecule type" value="Genomic_DNA"/>
</dbReference>
<dbReference type="Proteomes" id="UP001501565">
    <property type="component" value="Unassembled WGS sequence"/>
</dbReference>